<dbReference type="RefSeq" id="XP_066720791.1">
    <property type="nucleotide sequence ID" value="XM_066852650.1"/>
</dbReference>
<sequence>MAPLEGQYILIIGGSSGMGFAVAKLALASGAKVAIASSSADKVQDAVSRLSGGGGHAQASGHVVTTTRDGIQQQQQPLDHVINTAGRGVPKPISEIDMGSVNELARLPLFVPLLIGKLAPRFLKAGPNSSIIFASGQVAEKPASPEEVAEAYIYLVKNTDATGSNVSSNGGVILK</sequence>
<keyword evidence="3" id="KW-0560">Oxidoreductase</keyword>
<dbReference type="EMBL" id="JAQQWL010000002">
    <property type="protein sequence ID" value="KAK8086267.1"/>
    <property type="molecule type" value="Genomic_DNA"/>
</dbReference>
<evidence type="ECO:0000256" key="1">
    <source>
        <dbReference type="ARBA" id="ARBA00006484"/>
    </source>
</evidence>
<dbReference type="Pfam" id="PF23441">
    <property type="entry name" value="SDR"/>
    <property type="match status" value="1"/>
</dbReference>
<dbReference type="GeneID" id="92085713"/>
<name>A0ABR1WT14_9PEZI</name>
<dbReference type="PANTHER" id="PTHR43477">
    <property type="entry name" value="DIHYDROANTICAPSIN 7-DEHYDROGENASE"/>
    <property type="match status" value="1"/>
</dbReference>
<dbReference type="Proteomes" id="UP001480595">
    <property type="component" value="Unassembled WGS sequence"/>
</dbReference>
<evidence type="ECO:0000313" key="4">
    <source>
        <dbReference type="EMBL" id="KAK8086267.1"/>
    </source>
</evidence>
<dbReference type="InterPro" id="IPR051122">
    <property type="entry name" value="SDR_DHRS6-like"/>
</dbReference>
<proteinExistence type="inferred from homology"/>
<organism evidence="4 5">
    <name type="scientific">Apiospora phragmitis</name>
    <dbReference type="NCBI Taxonomy" id="2905665"/>
    <lineage>
        <taxon>Eukaryota</taxon>
        <taxon>Fungi</taxon>
        <taxon>Dikarya</taxon>
        <taxon>Ascomycota</taxon>
        <taxon>Pezizomycotina</taxon>
        <taxon>Sordariomycetes</taxon>
        <taxon>Xylariomycetidae</taxon>
        <taxon>Amphisphaeriales</taxon>
        <taxon>Apiosporaceae</taxon>
        <taxon>Apiospora</taxon>
    </lineage>
</organism>
<evidence type="ECO:0000256" key="3">
    <source>
        <dbReference type="ARBA" id="ARBA00023002"/>
    </source>
</evidence>
<comment type="caution">
    <text evidence="4">The sequence shown here is derived from an EMBL/GenBank/DDBJ whole genome shotgun (WGS) entry which is preliminary data.</text>
</comment>
<dbReference type="SUPFAM" id="SSF51735">
    <property type="entry name" value="NAD(P)-binding Rossmann-fold domains"/>
    <property type="match status" value="1"/>
</dbReference>
<keyword evidence="2" id="KW-0521">NADP</keyword>
<dbReference type="PANTHER" id="PTHR43477:SF1">
    <property type="entry name" value="DIHYDROANTICAPSIN 7-DEHYDROGENASE"/>
    <property type="match status" value="1"/>
</dbReference>
<keyword evidence="5" id="KW-1185">Reference proteome</keyword>
<protein>
    <submittedName>
        <fullName evidence="4">NAD(P)-binding protein</fullName>
    </submittedName>
</protein>
<evidence type="ECO:0000313" key="5">
    <source>
        <dbReference type="Proteomes" id="UP001480595"/>
    </source>
</evidence>
<accession>A0ABR1WT14</accession>
<evidence type="ECO:0000256" key="2">
    <source>
        <dbReference type="ARBA" id="ARBA00022857"/>
    </source>
</evidence>
<dbReference type="PRINTS" id="PR00081">
    <property type="entry name" value="GDHRDH"/>
</dbReference>
<comment type="similarity">
    <text evidence="1">Belongs to the short-chain dehydrogenases/reductases (SDR) family.</text>
</comment>
<dbReference type="InterPro" id="IPR057571">
    <property type="entry name" value="SDR_PhqE-like"/>
</dbReference>
<dbReference type="InterPro" id="IPR036291">
    <property type="entry name" value="NAD(P)-bd_dom_sf"/>
</dbReference>
<dbReference type="Gene3D" id="3.40.50.720">
    <property type="entry name" value="NAD(P)-binding Rossmann-like Domain"/>
    <property type="match status" value="1"/>
</dbReference>
<gene>
    <name evidence="4" type="ORF">PG994_001241</name>
</gene>
<reference evidence="4 5" key="1">
    <citation type="submission" date="2023-01" db="EMBL/GenBank/DDBJ databases">
        <title>Analysis of 21 Apiospora genomes using comparative genomics revels a genus with tremendous synthesis potential of carbohydrate active enzymes and secondary metabolites.</title>
        <authorList>
            <person name="Sorensen T."/>
        </authorList>
    </citation>
    <scope>NUCLEOTIDE SEQUENCE [LARGE SCALE GENOMIC DNA]</scope>
    <source>
        <strain evidence="4 5">CBS 135458</strain>
    </source>
</reference>
<dbReference type="InterPro" id="IPR002347">
    <property type="entry name" value="SDR_fam"/>
</dbReference>
<dbReference type="CDD" id="cd05233">
    <property type="entry name" value="SDR_c"/>
    <property type="match status" value="1"/>
</dbReference>